<name>A0A7M5WQ93_9CNID</name>
<evidence type="ECO:0000313" key="2">
    <source>
        <dbReference type="EnsemblMetazoa" id="CLYHEMP001013.2"/>
    </source>
</evidence>
<sequence length="214" mass="24072">GQEGMEERSSADVASTVFAFSPPRAPLTPMTPVTPLPTTPDSLWDDDEYYSCDENRDSRLGNGEENESDDSEIRFVKSNRTNHVCISSDDEEPVNPTIVESKSDIRYIETILPSDISTLDLSDIINFSETENRKRTMEATIDEIATPKVKRIATLDYLTEYDLPSEFERRSVTTSVTNQNREIFQLVTPAKTSSPVLPLRALTQARPCSSYPRQ</sequence>
<feature type="region of interest" description="Disordered" evidence="1">
    <location>
        <begin position="1"/>
        <end position="71"/>
    </location>
</feature>
<organism evidence="2 3">
    <name type="scientific">Clytia hemisphaerica</name>
    <dbReference type="NCBI Taxonomy" id="252671"/>
    <lineage>
        <taxon>Eukaryota</taxon>
        <taxon>Metazoa</taxon>
        <taxon>Cnidaria</taxon>
        <taxon>Hydrozoa</taxon>
        <taxon>Hydroidolina</taxon>
        <taxon>Leptothecata</taxon>
        <taxon>Obeliida</taxon>
        <taxon>Clytiidae</taxon>
        <taxon>Clytia</taxon>
    </lineage>
</organism>
<dbReference type="EnsemblMetazoa" id="CLYHEMT001013.2">
    <property type="protein sequence ID" value="CLYHEMP001013.2"/>
    <property type="gene ID" value="CLYHEMG001013"/>
</dbReference>
<proteinExistence type="predicted"/>
<protein>
    <submittedName>
        <fullName evidence="2">Uncharacterized protein</fullName>
    </submittedName>
</protein>
<accession>A0A7M5WQ93</accession>
<dbReference type="Proteomes" id="UP000594262">
    <property type="component" value="Unplaced"/>
</dbReference>
<evidence type="ECO:0000256" key="1">
    <source>
        <dbReference type="SAM" id="MobiDB-lite"/>
    </source>
</evidence>
<reference evidence="2" key="1">
    <citation type="submission" date="2021-01" db="UniProtKB">
        <authorList>
            <consortium name="EnsemblMetazoa"/>
        </authorList>
    </citation>
    <scope>IDENTIFICATION</scope>
</reference>
<evidence type="ECO:0000313" key="3">
    <source>
        <dbReference type="Proteomes" id="UP000594262"/>
    </source>
</evidence>
<dbReference type="AlphaFoldDB" id="A0A7M5WQ93"/>
<keyword evidence="3" id="KW-1185">Reference proteome</keyword>
<feature type="compositionally biased region" description="Basic and acidic residues" evidence="1">
    <location>
        <begin position="1"/>
        <end position="10"/>
    </location>
</feature>